<feature type="domain" description="Methyltransferase" evidence="1">
    <location>
        <begin position="479"/>
        <end position="577"/>
    </location>
</feature>
<dbReference type="Proteomes" id="UP000758155">
    <property type="component" value="Unassembled WGS sequence"/>
</dbReference>
<dbReference type="Pfam" id="PF26639">
    <property type="entry name" value="Het-6_barrel"/>
    <property type="match status" value="1"/>
</dbReference>
<evidence type="ECO:0000313" key="2">
    <source>
        <dbReference type="EMBL" id="KAF3038977.1"/>
    </source>
</evidence>
<name>A0A9P4WPQ3_9PLEO</name>
<keyword evidence="3" id="KW-1185">Reference proteome</keyword>
<dbReference type="OrthoDB" id="3436015at2759"/>
<organism evidence="2 3">
    <name type="scientific">Didymella heteroderae</name>
    <dbReference type="NCBI Taxonomy" id="1769908"/>
    <lineage>
        <taxon>Eukaryota</taxon>
        <taxon>Fungi</taxon>
        <taxon>Dikarya</taxon>
        <taxon>Ascomycota</taxon>
        <taxon>Pezizomycotina</taxon>
        <taxon>Dothideomycetes</taxon>
        <taxon>Pleosporomycetidae</taxon>
        <taxon>Pleosporales</taxon>
        <taxon>Pleosporineae</taxon>
        <taxon>Didymellaceae</taxon>
        <taxon>Didymella</taxon>
    </lineage>
</organism>
<evidence type="ECO:0000313" key="3">
    <source>
        <dbReference type="Proteomes" id="UP000758155"/>
    </source>
</evidence>
<dbReference type="PANTHER" id="PTHR24148">
    <property type="entry name" value="ANKYRIN REPEAT DOMAIN-CONTAINING PROTEIN 39 HOMOLOG-RELATED"/>
    <property type="match status" value="1"/>
</dbReference>
<sequence>MADRQTPDLYAPLDYEKREIRLLHFHHPQVGFLDEGYDEGTDIDSTSELHCSFSIVSLDDDPQYDALSYVWGDTSEACHINLDGMTISVTANLHKALSQHLGKYTIDGRSVHAGLQKAALVRAQDVFQSWGYRGFVDVLATFQYRQCFNPRDKVFGLLGLAPESFRSRIPLDYSRSPEEVYTDVFLAAVAETDNLNVLSYIYGRRTGELDLPSFVPDFTAAVQEKWVPNYLSRCFVTLDYYNACDSSIPDLKIFDTDEATTSAIIVDIVQSTAHGPFDASWADKLYEYRRLAGLNAACTSQGCGDVGYFWKTLCGGIYYDYKGASWFRPVADSDYSSYAKWQTWIEAGMEPELEDKDVLDFNRVFSTSIAGRKMVATKDGSLMLAPWRTCAGDVVVVLPGGRVPYILRPQIMRRDSGFAEEGLEKSQQYQFIGDAYVHGIMHGEACEEHRLDEGRLEFEVTKRVISSCIADLGHEKVKILDVGGGPGRYAIHFAKQGHQVLLNDLSERSLSIARQNAEKKSVKLDGIVHANALDIMDHATHASFDVVLCLGPLYHLLKSEERTSVVKDVISLAKPGGYIILAYVSVYAHLRDMARQDPSRLLKERNFYESYLQSGKYNRRAGNESFHMYPKDLEKELYGAADQVKVIKTVSCEGFLGFNNAKALANLSDAEMEKWVDIVMRSASDPETLNSADHLLVVMQKAE</sequence>
<dbReference type="Pfam" id="PF13649">
    <property type="entry name" value="Methyltransf_25"/>
    <property type="match status" value="1"/>
</dbReference>
<dbReference type="SUPFAM" id="SSF53335">
    <property type="entry name" value="S-adenosyl-L-methionine-dependent methyltransferases"/>
    <property type="match status" value="1"/>
</dbReference>
<dbReference type="InterPro" id="IPR052895">
    <property type="entry name" value="HetReg/Transcr_Mod"/>
</dbReference>
<comment type="caution">
    <text evidence="2">The sequence shown here is derived from an EMBL/GenBank/DDBJ whole genome shotgun (WGS) entry which is preliminary data.</text>
</comment>
<dbReference type="EMBL" id="SWKV01000033">
    <property type="protein sequence ID" value="KAF3038977.1"/>
    <property type="molecule type" value="Genomic_DNA"/>
</dbReference>
<dbReference type="CDD" id="cd02440">
    <property type="entry name" value="AdoMet_MTases"/>
    <property type="match status" value="1"/>
</dbReference>
<dbReference type="PANTHER" id="PTHR24148:SF73">
    <property type="entry name" value="HET DOMAIN PROTEIN (AFU_ORTHOLOGUE AFUA_8G01020)"/>
    <property type="match status" value="1"/>
</dbReference>
<dbReference type="InterPro" id="IPR041698">
    <property type="entry name" value="Methyltransf_25"/>
</dbReference>
<proteinExistence type="predicted"/>
<accession>A0A9P4WPQ3</accession>
<reference evidence="2" key="1">
    <citation type="submission" date="2019-04" db="EMBL/GenBank/DDBJ databases">
        <title>Sequencing of skin fungus with MAO and IRED activity.</title>
        <authorList>
            <person name="Marsaioli A.J."/>
            <person name="Bonatto J.M.C."/>
            <person name="Reis Junior O."/>
        </authorList>
    </citation>
    <scope>NUCLEOTIDE SEQUENCE</scope>
    <source>
        <strain evidence="2">28M1</strain>
    </source>
</reference>
<gene>
    <name evidence="2" type="ORF">E8E12_002657</name>
</gene>
<dbReference type="AlphaFoldDB" id="A0A9P4WPQ3"/>
<dbReference type="InterPro" id="IPR029063">
    <property type="entry name" value="SAM-dependent_MTases_sf"/>
</dbReference>
<dbReference type="Gene3D" id="3.40.50.150">
    <property type="entry name" value="Vaccinia Virus protein VP39"/>
    <property type="match status" value="1"/>
</dbReference>
<evidence type="ECO:0000259" key="1">
    <source>
        <dbReference type="Pfam" id="PF13649"/>
    </source>
</evidence>
<protein>
    <recommendedName>
        <fullName evidence="1">Methyltransferase domain-containing protein</fullName>
    </recommendedName>
</protein>